<feature type="binding site" evidence="9">
    <location>
        <position position="201"/>
    </location>
    <ligand>
        <name>substrate</name>
    </ligand>
</feature>
<dbReference type="InterPro" id="IPR017476">
    <property type="entry name" value="UDP-Glc/GDP-Man"/>
</dbReference>
<evidence type="ECO:0000256" key="6">
    <source>
        <dbReference type="ARBA" id="ARBA00047473"/>
    </source>
</evidence>
<evidence type="ECO:0000313" key="12">
    <source>
        <dbReference type="EMBL" id="KNB50923.1"/>
    </source>
</evidence>
<dbReference type="SMART" id="SM00984">
    <property type="entry name" value="UDPG_MGDP_dh_C"/>
    <property type="match status" value="1"/>
</dbReference>
<accession>A0A0K9XCJ2</accession>
<evidence type="ECO:0000256" key="7">
    <source>
        <dbReference type="PIRNR" id="PIRNR000124"/>
    </source>
</evidence>
<feature type="binding site" evidence="10">
    <location>
        <position position="121"/>
    </location>
    <ligand>
        <name>NAD(+)</name>
        <dbReference type="ChEBI" id="CHEBI:57540"/>
    </ligand>
</feature>
<evidence type="ECO:0000259" key="11">
    <source>
        <dbReference type="SMART" id="SM00984"/>
    </source>
</evidence>
<feature type="binding site" evidence="10">
    <location>
        <position position="35"/>
    </location>
    <ligand>
        <name>NAD(+)</name>
        <dbReference type="ChEBI" id="CHEBI:57540"/>
    </ligand>
</feature>
<dbReference type="PATRIC" id="fig|1678637.3.peg.4138"/>
<evidence type="ECO:0000256" key="9">
    <source>
        <dbReference type="PIRSR" id="PIRSR500134-2"/>
    </source>
</evidence>
<dbReference type="PIRSF" id="PIRSF500134">
    <property type="entry name" value="UDPglc_DH_bac"/>
    <property type="match status" value="1"/>
</dbReference>
<feature type="active site" description="Nucleophile" evidence="8">
    <location>
        <position position="257"/>
    </location>
</feature>
<dbReference type="PIRSF" id="PIRSF000124">
    <property type="entry name" value="UDPglc_GDPman_dh"/>
    <property type="match status" value="1"/>
</dbReference>
<keyword evidence="13" id="KW-1185">Reference proteome</keyword>
<feature type="binding site" evidence="10">
    <location>
        <position position="260"/>
    </location>
    <ligand>
        <name>NAD(+)</name>
        <dbReference type="ChEBI" id="CHEBI:57540"/>
    </ligand>
</feature>
<keyword evidence="5 7" id="KW-0520">NAD</keyword>
<dbReference type="SUPFAM" id="SSF51735">
    <property type="entry name" value="NAD(P)-binding Rossmann-fold domains"/>
    <property type="match status" value="1"/>
</dbReference>
<dbReference type="InterPro" id="IPR001732">
    <property type="entry name" value="UDP-Glc/GDP-Man_DH_N"/>
</dbReference>
<evidence type="ECO:0000256" key="1">
    <source>
        <dbReference type="ARBA" id="ARBA00004701"/>
    </source>
</evidence>
<comment type="caution">
    <text evidence="12">The sequence shown here is derived from an EMBL/GenBank/DDBJ whole genome shotgun (WGS) entry which is preliminary data.</text>
</comment>
<dbReference type="InterPro" id="IPR028357">
    <property type="entry name" value="UDPglc_DH_bac"/>
</dbReference>
<evidence type="ECO:0000313" key="13">
    <source>
        <dbReference type="Proteomes" id="UP000037288"/>
    </source>
</evidence>
<dbReference type="SUPFAM" id="SSF48179">
    <property type="entry name" value="6-phosphogluconate dehydrogenase C-terminal domain-like"/>
    <property type="match status" value="1"/>
</dbReference>
<dbReference type="GO" id="GO:0006065">
    <property type="term" value="P:UDP-glucuronate biosynthetic process"/>
    <property type="evidence" value="ECO:0007669"/>
    <property type="project" value="UniProtKB-UniPathway"/>
</dbReference>
<sequence>MRVAVVGQGYVGLTAALGLAEQGHRVTGVESDPARLAALEDRRIPFDEPGMDGLLDRLLAGGGLRFAATLATAGPGPDAVVVAVGSPPTPTGRPDLRHVHAALAQVAALDPAPSLVMVKSTVPPGTSATWLAGARGAPLRDRYVYSPEFLNQGAALEDWRHPARLVAGLSGPGPLPLVRELYRGVEAPWVVTDPTSAEVIKYAGNAFLATKVSFAADLVTLCEGTGADIDAVLTGTGLDPRIGPAFLRAEAGYAGSCLPKDTRALAHWARLTGHHLPVVDAVATSHQTQLLRPVRILTEHLGAARLLAGETTVAVLGLRYQTWTDDLRDAPCQTLLPELAASGARLRVWEPSLTPERITALFPVAEVAPGPDRALAGAAAALVLTDWPELLGADWSALARLMRPPRLLVDTKNCLPPAALTATGLVYRSMGPRRPAAGTGPG</sequence>
<dbReference type="PANTHER" id="PTHR43750">
    <property type="entry name" value="UDP-GLUCOSE 6-DEHYDROGENASE TUAD"/>
    <property type="match status" value="1"/>
</dbReference>
<dbReference type="AlphaFoldDB" id="A0A0K9XCJ2"/>
<dbReference type="InterPro" id="IPR036291">
    <property type="entry name" value="NAD(P)-bd_dom_sf"/>
</dbReference>
<evidence type="ECO:0000256" key="10">
    <source>
        <dbReference type="PIRSR" id="PIRSR500134-3"/>
    </source>
</evidence>
<evidence type="ECO:0000256" key="3">
    <source>
        <dbReference type="ARBA" id="ARBA00012954"/>
    </source>
</evidence>
<comment type="similarity">
    <text evidence="2 7">Belongs to the UDP-glucose/GDP-mannose dehydrogenase family.</text>
</comment>
<dbReference type="GO" id="GO:0003979">
    <property type="term" value="F:UDP-glucose 6-dehydrogenase activity"/>
    <property type="evidence" value="ECO:0007669"/>
    <property type="project" value="UniProtKB-EC"/>
</dbReference>
<dbReference type="PANTHER" id="PTHR43750:SF3">
    <property type="entry name" value="UDP-GLUCOSE 6-DEHYDROGENASE TUAD"/>
    <property type="match status" value="1"/>
</dbReference>
<dbReference type="OrthoDB" id="5193947at2"/>
<dbReference type="EMBL" id="LFXA01000012">
    <property type="protein sequence ID" value="KNB50923.1"/>
    <property type="molecule type" value="Genomic_DNA"/>
</dbReference>
<reference evidence="13" key="1">
    <citation type="submission" date="2015-07" db="EMBL/GenBank/DDBJ databases">
        <title>Draft genome sequence of Streptomyces sp. CMAA 1322, a bacterium isolated from Caatinga biome, from dry forest semiarid of Brazil.</title>
        <authorList>
            <person name="Santos S.N."/>
            <person name="Gacesa R."/>
            <person name="Taketani R.G."/>
            <person name="Long P.F."/>
            <person name="Melo I.S."/>
        </authorList>
    </citation>
    <scope>NUCLEOTIDE SEQUENCE [LARGE SCALE GENOMIC DNA]</scope>
    <source>
        <strain evidence="13">CMAA 1322</strain>
    </source>
</reference>
<dbReference type="EC" id="1.1.1.22" evidence="3 7"/>
<comment type="pathway">
    <text evidence="1">Nucleotide-sugar biosynthesis; UDP-alpha-D-glucuronate biosynthesis; UDP-alpha-D-glucuronate from UDP-alpha-D-glucose: step 1/1.</text>
</comment>
<feature type="binding site" evidence="10">
    <location>
        <position position="328"/>
    </location>
    <ligand>
        <name>NAD(+)</name>
        <dbReference type="ChEBI" id="CHEBI:57540"/>
    </ligand>
</feature>
<evidence type="ECO:0000256" key="5">
    <source>
        <dbReference type="ARBA" id="ARBA00023027"/>
    </source>
</evidence>
<keyword evidence="4 7" id="KW-0560">Oxidoreductase</keyword>
<dbReference type="STRING" id="1678637.AC230_19245"/>
<evidence type="ECO:0000256" key="8">
    <source>
        <dbReference type="PIRSR" id="PIRSR500134-1"/>
    </source>
</evidence>
<comment type="catalytic activity">
    <reaction evidence="6 7">
        <text>UDP-alpha-D-glucose + 2 NAD(+) + H2O = UDP-alpha-D-glucuronate + 2 NADH + 3 H(+)</text>
        <dbReference type="Rhea" id="RHEA:23596"/>
        <dbReference type="ChEBI" id="CHEBI:15377"/>
        <dbReference type="ChEBI" id="CHEBI:15378"/>
        <dbReference type="ChEBI" id="CHEBI:57540"/>
        <dbReference type="ChEBI" id="CHEBI:57945"/>
        <dbReference type="ChEBI" id="CHEBI:58052"/>
        <dbReference type="ChEBI" id="CHEBI:58885"/>
        <dbReference type="EC" id="1.1.1.22"/>
    </reaction>
</comment>
<name>A0A0K9XCJ2_9ACTN</name>
<dbReference type="InterPro" id="IPR014027">
    <property type="entry name" value="UDP-Glc/GDP-Man_DH_C"/>
</dbReference>
<dbReference type="GO" id="GO:0051287">
    <property type="term" value="F:NAD binding"/>
    <property type="evidence" value="ECO:0007669"/>
    <property type="project" value="InterPro"/>
</dbReference>
<dbReference type="Gene3D" id="1.20.5.100">
    <property type="entry name" value="Cytochrome c1, transmembrane anchor, C-terminal"/>
    <property type="match status" value="1"/>
</dbReference>
<protein>
    <recommendedName>
        <fullName evidence="3 7">UDP-glucose 6-dehydrogenase</fullName>
        <ecNumber evidence="3 7">1.1.1.22</ecNumber>
    </recommendedName>
</protein>
<dbReference type="Gene3D" id="3.40.50.720">
    <property type="entry name" value="NAD(P)-binding Rossmann-like Domain"/>
    <property type="match status" value="2"/>
</dbReference>
<dbReference type="InterPro" id="IPR008927">
    <property type="entry name" value="6-PGluconate_DH-like_C_sf"/>
</dbReference>
<dbReference type="InterPro" id="IPR014026">
    <property type="entry name" value="UDP-Glc/GDP-Man_DH_dimer"/>
</dbReference>
<feature type="domain" description="UDP-glucose/GDP-mannose dehydrogenase C-terminal" evidence="11">
    <location>
        <begin position="314"/>
        <end position="417"/>
    </location>
</feature>
<dbReference type="GO" id="GO:0000271">
    <property type="term" value="P:polysaccharide biosynthetic process"/>
    <property type="evidence" value="ECO:0007669"/>
    <property type="project" value="InterPro"/>
</dbReference>
<evidence type="ECO:0000256" key="4">
    <source>
        <dbReference type="ARBA" id="ARBA00023002"/>
    </source>
</evidence>
<dbReference type="SUPFAM" id="SSF52413">
    <property type="entry name" value="UDP-glucose/GDP-mannose dehydrogenase C-terminal domain"/>
    <property type="match status" value="1"/>
</dbReference>
<organism evidence="12 13">
    <name type="scientific">Streptomyces caatingaensis</name>
    <dbReference type="NCBI Taxonomy" id="1678637"/>
    <lineage>
        <taxon>Bacteria</taxon>
        <taxon>Bacillati</taxon>
        <taxon>Actinomycetota</taxon>
        <taxon>Actinomycetes</taxon>
        <taxon>Kitasatosporales</taxon>
        <taxon>Streptomycetaceae</taxon>
        <taxon>Streptomyces</taxon>
    </lineage>
</organism>
<dbReference type="Pfam" id="PF00984">
    <property type="entry name" value="UDPG_MGDP_dh"/>
    <property type="match status" value="1"/>
</dbReference>
<proteinExistence type="inferred from homology"/>
<dbReference type="InterPro" id="IPR036220">
    <property type="entry name" value="UDP-Glc/GDP-Man_DH_C_sf"/>
</dbReference>
<dbReference type="NCBIfam" id="TIGR03026">
    <property type="entry name" value="NDP-sugDHase"/>
    <property type="match status" value="1"/>
</dbReference>
<gene>
    <name evidence="12" type="ORF">AC230_19245</name>
</gene>
<evidence type="ECO:0000256" key="2">
    <source>
        <dbReference type="ARBA" id="ARBA00006601"/>
    </source>
</evidence>
<dbReference type="Pfam" id="PF03721">
    <property type="entry name" value="UDPG_MGDP_dh_N"/>
    <property type="match status" value="1"/>
</dbReference>
<dbReference type="UniPathway" id="UPA00038">
    <property type="reaction ID" value="UER00491"/>
</dbReference>
<dbReference type="Pfam" id="PF03720">
    <property type="entry name" value="UDPG_MGDP_dh_C"/>
    <property type="match status" value="1"/>
</dbReference>
<dbReference type="Proteomes" id="UP000037288">
    <property type="component" value="Unassembled WGS sequence"/>
</dbReference>